<gene>
    <name evidence="7" type="ORF">JD844_005713</name>
</gene>
<reference evidence="7 8" key="1">
    <citation type="journal article" date="2022" name="Gigascience">
        <title>A chromosome-level genome assembly and annotation of the desert horned lizard, Phrynosoma platyrhinos, provides insight into chromosomal rearrangements among reptiles.</title>
        <authorList>
            <person name="Koochekian N."/>
            <person name="Ascanio A."/>
            <person name="Farleigh K."/>
            <person name="Card D.C."/>
            <person name="Schield D.R."/>
            <person name="Castoe T.A."/>
            <person name="Jezkova T."/>
        </authorList>
    </citation>
    <scope>NUCLEOTIDE SEQUENCE [LARGE SCALE GENOMIC DNA]</scope>
    <source>
        <strain evidence="7">NK-2021</strain>
    </source>
</reference>
<keyword evidence="8" id="KW-1185">Reference proteome</keyword>
<accession>A0ABQ7TNN6</accession>
<keyword evidence="4 6" id="KW-0472">Membrane</keyword>
<evidence type="ECO:0000313" key="7">
    <source>
        <dbReference type="EMBL" id="KAH0631405.1"/>
    </source>
</evidence>
<feature type="transmembrane region" description="Helical" evidence="6">
    <location>
        <begin position="6"/>
        <end position="24"/>
    </location>
</feature>
<feature type="transmembrane region" description="Helical" evidence="6">
    <location>
        <begin position="98"/>
        <end position="120"/>
    </location>
</feature>
<dbReference type="PANTHER" id="PTHR10671:SF108">
    <property type="entry name" value="CLAUDIN FAMILY PROTEIN-RELATED"/>
    <property type="match status" value="1"/>
</dbReference>
<evidence type="ECO:0000256" key="4">
    <source>
        <dbReference type="ARBA" id="ARBA00023136"/>
    </source>
</evidence>
<feature type="compositionally biased region" description="Low complexity" evidence="5">
    <location>
        <begin position="188"/>
        <end position="202"/>
    </location>
</feature>
<evidence type="ECO:0000256" key="1">
    <source>
        <dbReference type="ARBA" id="ARBA00004141"/>
    </source>
</evidence>
<name>A0ABQ7TNN6_PHRPL</name>
<evidence type="ECO:0008006" key="9">
    <source>
        <dbReference type="Google" id="ProtNLM"/>
    </source>
</evidence>
<dbReference type="InterPro" id="IPR050579">
    <property type="entry name" value="PMP-22/EMP/MP20-like"/>
</dbReference>
<dbReference type="Pfam" id="PF00822">
    <property type="entry name" value="PMP22_Claudin"/>
    <property type="match status" value="1"/>
</dbReference>
<dbReference type="Gene3D" id="1.20.140.150">
    <property type="match status" value="1"/>
</dbReference>
<evidence type="ECO:0000313" key="8">
    <source>
        <dbReference type="Proteomes" id="UP000826234"/>
    </source>
</evidence>
<comment type="caution">
    <text evidence="7">The sequence shown here is derived from an EMBL/GenBank/DDBJ whole genome shotgun (WGS) entry which is preliminary data.</text>
</comment>
<dbReference type="Proteomes" id="UP000826234">
    <property type="component" value="Unassembled WGS sequence"/>
</dbReference>
<feature type="transmembrane region" description="Helical" evidence="6">
    <location>
        <begin position="45"/>
        <end position="61"/>
    </location>
</feature>
<feature type="transmembrane region" description="Helical" evidence="6">
    <location>
        <begin position="67"/>
        <end position="86"/>
    </location>
</feature>
<feature type="region of interest" description="Disordered" evidence="5">
    <location>
        <begin position="187"/>
        <end position="244"/>
    </location>
</feature>
<evidence type="ECO:0000256" key="3">
    <source>
        <dbReference type="ARBA" id="ARBA00022989"/>
    </source>
</evidence>
<comment type="subcellular location">
    <subcellularLocation>
        <location evidence="1">Membrane</location>
        <topology evidence="1">Multi-pass membrane protein</topology>
    </subcellularLocation>
</comment>
<dbReference type="EMBL" id="JAIPUX010000035">
    <property type="protein sequence ID" value="KAH0631405.1"/>
    <property type="molecule type" value="Genomic_DNA"/>
</dbReference>
<keyword evidence="3 6" id="KW-1133">Transmembrane helix</keyword>
<organism evidence="7 8">
    <name type="scientific">Phrynosoma platyrhinos</name>
    <name type="common">Desert horned lizard</name>
    <dbReference type="NCBI Taxonomy" id="52577"/>
    <lineage>
        <taxon>Eukaryota</taxon>
        <taxon>Metazoa</taxon>
        <taxon>Chordata</taxon>
        <taxon>Craniata</taxon>
        <taxon>Vertebrata</taxon>
        <taxon>Euteleostomi</taxon>
        <taxon>Lepidosauria</taxon>
        <taxon>Squamata</taxon>
        <taxon>Bifurcata</taxon>
        <taxon>Unidentata</taxon>
        <taxon>Episquamata</taxon>
        <taxon>Toxicofera</taxon>
        <taxon>Iguania</taxon>
        <taxon>Phrynosomatidae</taxon>
        <taxon>Phrynosomatinae</taxon>
        <taxon>Phrynosoma</taxon>
    </lineage>
</organism>
<feature type="compositionally biased region" description="Basic and acidic residues" evidence="5">
    <location>
        <begin position="213"/>
        <end position="234"/>
    </location>
</feature>
<evidence type="ECO:0000256" key="2">
    <source>
        <dbReference type="ARBA" id="ARBA00022692"/>
    </source>
</evidence>
<proteinExistence type="predicted"/>
<protein>
    <recommendedName>
        <fullName evidence="9">Lens fiber membrane intrinsic protein</fullName>
    </recommendedName>
</protein>
<keyword evidence="2 6" id="KW-0812">Transmembrane</keyword>
<evidence type="ECO:0000256" key="6">
    <source>
        <dbReference type="SAM" id="Phobius"/>
    </source>
</evidence>
<evidence type="ECO:0000256" key="5">
    <source>
        <dbReference type="SAM" id="MobiDB-lite"/>
    </source>
</evidence>
<dbReference type="InterPro" id="IPR004031">
    <property type="entry name" value="PMP22/EMP/MP20/Claudin"/>
</dbReference>
<sequence length="244" mass="27570">MGWSEILASGFTIFTLLLLVITVMDHHWIYVQSERQSYYSGIWKVCLKLVCTNIIAVSPNVQGAKTLLVMALFSGFVGASFMTFTYRYSSSFTIYRYLIAAMGSFITAALVFLALSVYTIRISTHGVIRTGKVTYQWPFYIAWTSCPLFILSGEMEEHYGLCFSCFFGLMAHQRVLMQATTLSDKESTTTTSTSSWTTSSSSYVDEEEEEEKQEEKEDLADKIVSEKDSRDSRKLNAPTLSVFV</sequence>
<dbReference type="PANTHER" id="PTHR10671">
    <property type="entry name" value="EPITHELIAL MEMBRANE PROTEIN-RELATED"/>
    <property type="match status" value="1"/>
</dbReference>